<gene>
    <name evidence="3" type="ORF">C1638_017675</name>
</gene>
<feature type="transmembrane region" description="Helical" evidence="2">
    <location>
        <begin position="176"/>
        <end position="194"/>
    </location>
</feature>
<name>A0A316WLK6_9FLAO</name>
<proteinExistence type="predicted"/>
<evidence type="ECO:0000313" key="3">
    <source>
        <dbReference type="EMBL" id="PWN62322.1"/>
    </source>
</evidence>
<keyword evidence="2" id="KW-0472">Membrane</keyword>
<keyword evidence="1" id="KW-0175">Coiled coil</keyword>
<feature type="coiled-coil region" evidence="1">
    <location>
        <begin position="119"/>
        <end position="153"/>
    </location>
</feature>
<reference evidence="3" key="1">
    <citation type="submission" date="2018-04" db="EMBL/GenBank/DDBJ databases">
        <title>Draft Genome Sequences of Chryseobacterium lactis NCTC11390T isolated from milk, Chryseobacterium oncorhynchi 701B-08T from rainbow trout, and Chryseobacterium viscerum 687B-08T from diseased fish.</title>
        <authorList>
            <person name="Jeong J.-J."/>
            <person name="Lee Y.J."/>
            <person name="Pathiraja D."/>
            <person name="Park B."/>
            <person name="Choi I.-G."/>
            <person name="Kim K.D."/>
        </authorList>
    </citation>
    <scope>NUCLEOTIDE SEQUENCE [LARGE SCALE GENOMIC DNA]</scope>
    <source>
        <strain evidence="3">701B-08</strain>
    </source>
</reference>
<evidence type="ECO:0008006" key="5">
    <source>
        <dbReference type="Google" id="ProtNLM"/>
    </source>
</evidence>
<evidence type="ECO:0000256" key="2">
    <source>
        <dbReference type="SAM" id="Phobius"/>
    </source>
</evidence>
<organism evidence="3 4">
    <name type="scientific">Chryseobacterium oncorhynchi</name>
    <dbReference type="NCBI Taxonomy" id="741074"/>
    <lineage>
        <taxon>Bacteria</taxon>
        <taxon>Pseudomonadati</taxon>
        <taxon>Bacteroidota</taxon>
        <taxon>Flavobacteriia</taxon>
        <taxon>Flavobacteriales</taxon>
        <taxon>Weeksellaceae</taxon>
        <taxon>Chryseobacterium group</taxon>
        <taxon>Chryseobacterium</taxon>
    </lineage>
</organism>
<evidence type="ECO:0000256" key="1">
    <source>
        <dbReference type="SAM" id="Coils"/>
    </source>
</evidence>
<sequence>MKKLLLLFVLLILVGGCGVTKHKQKGKTQTELEEGLKTIEKTDVKENITSQKRVSDSINSISNYAVDRSKAATLQNFSLKNNGRCTDPGTIRYLNFTDALGNKTSIPVNDNTDLNFNSETEFKKEIETLKIEITNLKKENETLKKENKTLTAKEVDKKSKINTKTSNTKTETEKRSFWAFILVGVLSIVVWEIIRRKFK</sequence>
<evidence type="ECO:0000313" key="4">
    <source>
        <dbReference type="Proteomes" id="UP000236182"/>
    </source>
</evidence>
<keyword evidence="2" id="KW-1133">Transmembrane helix</keyword>
<protein>
    <recommendedName>
        <fullName evidence="5">Lipoprotein</fullName>
    </recommendedName>
</protein>
<dbReference type="RefSeq" id="WP_109623182.1">
    <property type="nucleotide sequence ID" value="NZ_PPEI02000005.1"/>
</dbReference>
<keyword evidence="4" id="KW-1185">Reference proteome</keyword>
<dbReference type="AlphaFoldDB" id="A0A316WLK6"/>
<dbReference type="OrthoDB" id="1263925at2"/>
<dbReference type="EMBL" id="PPEI02000005">
    <property type="protein sequence ID" value="PWN62322.1"/>
    <property type="molecule type" value="Genomic_DNA"/>
</dbReference>
<comment type="caution">
    <text evidence="3">The sequence shown here is derived from an EMBL/GenBank/DDBJ whole genome shotgun (WGS) entry which is preliminary data.</text>
</comment>
<keyword evidence="2" id="KW-0812">Transmembrane</keyword>
<accession>A0A316WLK6</accession>
<dbReference type="Proteomes" id="UP000236182">
    <property type="component" value="Unassembled WGS sequence"/>
</dbReference>
<dbReference type="PROSITE" id="PS51257">
    <property type="entry name" value="PROKAR_LIPOPROTEIN"/>
    <property type="match status" value="1"/>
</dbReference>